<feature type="domain" description="Integrase catalytic" evidence="1">
    <location>
        <begin position="137"/>
        <end position="221"/>
    </location>
</feature>
<dbReference type="PROSITE" id="PS50994">
    <property type="entry name" value="INTEGRASE"/>
    <property type="match status" value="1"/>
</dbReference>
<dbReference type="InterPro" id="IPR036397">
    <property type="entry name" value="RNaseH_sf"/>
</dbReference>
<dbReference type="Gene3D" id="3.30.420.10">
    <property type="entry name" value="Ribonuclease H-like superfamily/Ribonuclease H"/>
    <property type="match status" value="1"/>
</dbReference>
<dbReference type="InterPro" id="IPR012337">
    <property type="entry name" value="RNaseH-like_sf"/>
</dbReference>
<dbReference type="SUPFAM" id="SSF53098">
    <property type="entry name" value="Ribonuclease H-like"/>
    <property type="match status" value="1"/>
</dbReference>
<proteinExistence type="predicted"/>
<dbReference type="GO" id="GO:0015074">
    <property type="term" value="P:DNA integration"/>
    <property type="evidence" value="ECO:0007669"/>
    <property type="project" value="InterPro"/>
</dbReference>
<dbReference type="EMBL" id="CANTFM010000703">
    <property type="protein sequence ID" value="CAI5728460.1"/>
    <property type="molecule type" value="Genomic_DNA"/>
</dbReference>
<dbReference type="PANTHER" id="PTHR37984:SF5">
    <property type="entry name" value="PROTEIN NYNRIN-LIKE"/>
    <property type="match status" value="1"/>
</dbReference>
<evidence type="ECO:0000313" key="2">
    <source>
        <dbReference type="EMBL" id="CAI5728460.1"/>
    </source>
</evidence>
<dbReference type="FunFam" id="1.10.340.70:FF:000001">
    <property type="entry name" value="Retrovirus-related Pol polyprotein from transposon gypsy-like Protein"/>
    <property type="match status" value="1"/>
</dbReference>
<gene>
    <name evidence="2" type="ORF">PDE001_LOCUS4030</name>
</gene>
<evidence type="ECO:0000313" key="3">
    <source>
        <dbReference type="Proteomes" id="UP001162029"/>
    </source>
</evidence>
<dbReference type="Pfam" id="PF17921">
    <property type="entry name" value="Integrase_H2C2"/>
    <property type="match status" value="1"/>
</dbReference>
<reference evidence="2" key="1">
    <citation type="submission" date="2022-12" db="EMBL/GenBank/DDBJ databases">
        <authorList>
            <person name="Webb A."/>
        </authorList>
    </citation>
    <scope>NUCLEOTIDE SEQUENCE</scope>
    <source>
        <strain evidence="2">Pd1</strain>
    </source>
</reference>
<dbReference type="InterPro" id="IPR050951">
    <property type="entry name" value="Retrovirus_Pol_polyprotein"/>
</dbReference>
<comment type="caution">
    <text evidence="2">The sequence shown here is derived from an EMBL/GenBank/DDBJ whole genome shotgun (WGS) entry which is preliminary data.</text>
</comment>
<accession>A0AAV0U160</accession>
<dbReference type="Proteomes" id="UP001162029">
    <property type="component" value="Unassembled WGS sequence"/>
</dbReference>
<dbReference type="PANTHER" id="PTHR37984">
    <property type="entry name" value="PROTEIN CBG26694"/>
    <property type="match status" value="1"/>
</dbReference>
<evidence type="ECO:0000259" key="1">
    <source>
        <dbReference type="PROSITE" id="PS50994"/>
    </source>
</evidence>
<dbReference type="AlphaFoldDB" id="A0AAV0U160"/>
<dbReference type="GO" id="GO:0003676">
    <property type="term" value="F:nucleic acid binding"/>
    <property type="evidence" value="ECO:0007669"/>
    <property type="project" value="InterPro"/>
</dbReference>
<protein>
    <recommendedName>
        <fullName evidence="1">Integrase catalytic domain-containing protein</fullName>
    </recommendedName>
</protein>
<dbReference type="InterPro" id="IPR001584">
    <property type="entry name" value="Integrase_cat-core"/>
</dbReference>
<organism evidence="2 3">
    <name type="scientific">Peronospora destructor</name>
    <dbReference type="NCBI Taxonomy" id="86335"/>
    <lineage>
        <taxon>Eukaryota</taxon>
        <taxon>Sar</taxon>
        <taxon>Stramenopiles</taxon>
        <taxon>Oomycota</taxon>
        <taxon>Peronosporomycetes</taxon>
        <taxon>Peronosporales</taxon>
        <taxon>Peronosporaceae</taxon>
        <taxon>Peronospora</taxon>
    </lineage>
</organism>
<name>A0AAV0U160_9STRA</name>
<dbReference type="InterPro" id="IPR041588">
    <property type="entry name" value="Integrase_H2C2"/>
</dbReference>
<sequence>MTKVSAELPLYEEIAKAYEVDLDYGEIVAYLRALSDDALGALPYSMRARIHRYKIEGDLLTYSIDQFDAPRTVIANDTDLRARIIHEYHDTPAGGHLGREKTFAAVSREFYWPHLYKWVRNWVRTCEICQRVKPSPSSQAPLRSLLIATEAWRSISMDFIFGLAPDSQGRTGILVFVDRFSKMSHLIPVFAKVTAADSSHFIDAVYRHHGLPESIISDRDP</sequence>
<keyword evidence="3" id="KW-1185">Reference proteome</keyword>
<dbReference type="Gene3D" id="1.10.340.70">
    <property type="match status" value="1"/>
</dbReference>